<dbReference type="GO" id="GO:0008270">
    <property type="term" value="F:zinc ion binding"/>
    <property type="evidence" value="ECO:0007669"/>
    <property type="project" value="UniProtKB-KW"/>
</dbReference>
<sequence>MWLPLPPTDSLTRPRLAVAVFSAVAAASLGYYTYRASREQYDHVTGPGLRRSNAVRRAHRRSRPNSISSEGSHADENLDLDAMRPVNDTDTIVDGGTVDEWWNDPNSMQPQARAGHNIVSLLFRVSEDNARRNACVHRGCACNACGMVPIRGVRYRCANCADFDLCETCESQGVHIKTHIFYKIKVPAPPFGPRQMQPVWYTGDPDTCYRNLNRGLMARLSKETGFERPEIEAFWEQFTFMANTEWREDPDELQLAMDKKTFERCLVPSGGSRHATPNLIHDRMFSFYDTNNDDLIGFTEFLHGLAYRKRKDKLRKIFEGYDIDGDGFVNRRDFLRMFRAYYVLYKQMHRDILDGLDDQLMGSTEAQQLVASRQPLSSLFGREGRVPRAHANHRSEGKIFHPNGDVDLEPGRNGVVSEDRGDTSGREDVLTRLFAPYIGSPWSVHMRSPDSEPDTPYWDALLNPPTSIDDLPDLLTGQRRERNEIEFDFELELGSSDGEDGEDGGNNNSDAENRSQTGDIPAQANGSEGQDRRVDADQFTNSIPTESQLRAQVINHKRQMAPDIERRRRHAARKQLHDRWKRRQFYLDEEEGGLAPDGWHSDEDVLLNLNGVAESSKAAQQQTMSPRSRSSSKVRFAEDMDDYEIRSNPSTSSRTVPERWGGLGIPEEERDAGKEVLYQVTQQAFNELLDAIFKDKEDLAVKAAATKTKRDKHRALFEHLTVDQPKAKVVEPRQPRKAIDENKPIAERSLEELLLTSGYRVDEFGYRIDESGQRVDEPNAEDRQRIEEVLDDDDEQEKGGDVAIGDDDVEDEADEQDIDDANLVETAESRDPTMPQFRPNSEASPISPALTSASVSSSSSGRSQSPTKKKSTELSKGTSKTIPHFTLLEWKRLDLAEKEAADRGGWGKLSFEEFEEIYKNQENAGNRLDYLGSWVDFCIP</sequence>
<dbReference type="Pfam" id="PF00569">
    <property type="entry name" value="ZZ"/>
    <property type="match status" value="1"/>
</dbReference>
<dbReference type="Gene3D" id="1.10.238.10">
    <property type="entry name" value="EF-hand"/>
    <property type="match status" value="1"/>
</dbReference>
<comment type="caution">
    <text evidence="10">The sequence shown here is derived from an EMBL/GenBank/DDBJ whole genome shotgun (WGS) entry which is preliminary data.</text>
</comment>
<dbReference type="Gene3D" id="3.30.60.90">
    <property type="match status" value="1"/>
</dbReference>
<dbReference type="PANTHER" id="PTHR23055">
    <property type="entry name" value="CALCIUM BINDING PROTEINS"/>
    <property type="match status" value="1"/>
</dbReference>
<feature type="domain" description="EF-hand" evidence="9">
    <location>
        <begin position="309"/>
        <end position="344"/>
    </location>
</feature>
<dbReference type="SMART" id="SM00054">
    <property type="entry name" value="EFh"/>
    <property type="match status" value="2"/>
</dbReference>
<evidence type="ECO:0000256" key="6">
    <source>
        <dbReference type="PROSITE-ProRule" id="PRU00228"/>
    </source>
</evidence>
<dbReference type="OrthoDB" id="2122982at2759"/>
<dbReference type="SMART" id="SM00291">
    <property type="entry name" value="ZnF_ZZ"/>
    <property type="match status" value="1"/>
</dbReference>
<keyword evidence="1" id="KW-0479">Metal-binding</keyword>
<dbReference type="SUPFAM" id="SSF57850">
    <property type="entry name" value="RING/U-box"/>
    <property type="match status" value="1"/>
</dbReference>
<dbReference type="InterPro" id="IPR043145">
    <property type="entry name" value="Znf_ZZ_sf"/>
</dbReference>
<keyword evidence="4" id="KW-0862">Zinc</keyword>
<protein>
    <recommendedName>
        <fullName evidence="12">E3 ubiquitin-protein ligase HERC2</fullName>
    </recommendedName>
</protein>
<feature type="region of interest" description="Disordered" evidence="7">
    <location>
        <begin position="44"/>
        <end position="86"/>
    </location>
</feature>
<dbReference type="GO" id="GO:0005829">
    <property type="term" value="C:cytosol"/>
    <property type="evidence" value="ECO:0007669"/>
    <property type="project" value="TreeGrafter"/>
</dbReference>
<evidence type="ECO:0000259" key="8">
    <source>
        <dbReference type="PROSITE" id="PS50135"/>
    </source>
</evidence>
<feature type="region of interest" description="Disordered" evidence="7">
    <location>
        <begin position="442"/>
        <end position="473"/>
    </location>
</feature>
<keyword evidence="5" id="KW-0106">Calcium</keyword>
<dbReference type="InterPro" id="IPR002048">
    <property type="entry name" value="EF_hand_dom"/>
</dbReference>
<dbReference type="SUPFAM" id="SSF47473">
    <property type="entry name" value="EF-hand"/>
    <property type="match status" value="1"/>
</dbReference>
<feature type="domain" description="ZZ-type" evidence="8">
    <location>
        <begin position="137"/>
        <end position="189"/>
    </location>
</feature>
<dbReference type="PROSITE" id="PS00018">
    <property type="entry name" value="EF_HAND_1"/>
    <property type="match status" value="1"/>
</dbReference>
<name>A0A4U6XR14_9PEZI</name>
<dbReference type="PROSITE" id="PS01357">
    <property type="entry name" value="ZF_ZZ_1"/>
    <property type="match status" value="1"/>
</dbReference>
<evidence type="ECO:0000313" key="10">
    <source>
        <dbReference type="EMBL" id="TKW58238.1"/>
    </source>
</evidence>
<keyword evidence="2" id="KW-0677">Repeat</keyword>
<evidence type="ECO:0000256" key="7">
    <source>
        <dbReference type="SAM" id="MobiDB-lite"/>
    </source>
</evidence>
<reference evidence="10 11" key="1">
    <citation type="journal article" date="2019" name="PLoS ONE">
        <title>Comparative genome analysis indicates high evolutionary potential of pathogenicity genes in Colletotrichum tanaceti.</title>
        <authorList>
            <person name="Lelwala R.V."/>
            <person name="Korhonen P.K."/>
            <person name="Young N.D."/>
            <person name="Scott J.B."/>
            <person name="Ades P.A."/>
            <person name="Gasser R.B."/>
            <person name="Taylor P.W.J."/>
        </authorList>
    </citation>
    <scope>NUCLEOTIDE SEQUENCE [LARGE SCALE GENOMIC DNA]</scope>
    <source>
        <strain evidence="10">BRIP57314</strain>
    </source>
</reference>
<dbReference type="EMBL" id="PJEX01000028">
    <property type="protein sequence ID" value="TKW58238.1"/>
    <property type="molecule type" value="Genomic_DNA"/>
</dbReference>
<gene>
    <name evidence="10" type="ORF">CTA1_7553</name>
</gene>
<evidence type="ECO:0000256" key="2">
    <source>
        <dbReference type="ARBA" id="ARBA00022737"/>
    </source>
</evidence>
<feature type="compositionally biased region" description="Polar residues" evidence="7">
    <location>
        <begin position="514"/>
        <end position="528"/>
    </location>
</feature>
<feature type="region of interest" description="Disordered" evidence="7">
    <location>
        <begin position="391"/>
        <end position="424"/>
    </location>
</feature>
<dbReference type="PANTHER" id="PTHR23055:SF187">
    <property type="entry name" value="EF HAND DOMAIN PROTEIN (AFU_ORTHOLOGUE AFUA_6G07310)"/>
    <property type="match status" value="1"/>
</dbReference>
<dbReference type="PROSITE" id="PS50135">
    <property type="entry name" value="ZF_ZZ_2"/>
    <property type="match status" value="1"/>
</dbReference>
<evidence type="ECO:0000256" key="1">
    <source>
        <dbReference type="ARBA" id="ARBA00022723"/>
    </source>
</evidence>
<dbReference type="GO" id="GO:0005509">
    <property type="term" value="F:calcium ion binding"/>
    <property type="evidence" value="ECO:0007669"/>
    <property type="project" value="InterPro"/>
</dbReference>
<dbReference type="GO" id="GO:0016020">
    <property type="term" value="C:membrane"/>
    <property type="evidence" value="ECO:0007669"/>
    <property type="project" value="TreeGrafter"/>
</dbReference>
<feature type="compositionally biased region" description="Acidic residues" evidence="7">
    <location>
        <begin position="487"/>
        <end position="503"/>
    </location>
</feature>
<keyword evidence="3 6" id="KW-0863">Zinc-finger</keyword>
<feature type="compositionally biased region" description="Low complexity" evidence="7">
    <location>
        <begin position="852"/>
        <end position="865"/>
    </location>
</feature>
<evidence type="ECO:0000259" key="9">
    <source>
        <dbReference type="PROSITE" id="PS50222"/>
    </source>
</evidence>
<dbReference type="STRING" id="1306861.A0A4U6XR14"/>
<feature type="region of interest" description="Disordered" evidence="7">
    <location>
        <begin position="787"/>
        <end position="879"/>
    </location>
</feature>
<evidence type="ECO:0000313" key="11">
    <source>
        <dbReference type="Proteomes" id="UP000310108"/>
    </source>
</evidence>
<proteinExistence type="predicted"/>
<dbReference type="InterPro" id="IPR011992">
    <property type="entry name" value="EF-hand-dom_pair"/>
</dbReference>
<dbReference type="InterPro" id="IPR018247">
    <property type="entry name" value="EF_Hand_1_Ca_BS"/>
</dbReference>
<feature type="compositionally biased region" description="Polar residues" evidence="7">
    <location>
        <begin position="617"/>
        <end position="633"/>
    </location>
</feature>
<feature type="region of interest" description="Disordered" evidence="7">
    <location>
        <begin position="614"/>
        <end position="639"/>
    </location>
</feature>
<organism evidence="10 11">
    <name type="scientific">Colletotrichum tanaceti</name>
    <dbReference type="NCBI Taxonomy" id="1306861"/>
    <lineage>
        <taxon>Eukaryota</taxon>
        <taxon>Fungi</taxon>
        <taxon>Dikarya</taxon>
        <taxon>Ascomycota</taxon>
        <taxon>Pezizomycotina</taxon>
        <taxon>Sordariomycetes</taxon>
        <taxon>Hypocreomycetidae</taxon>
        <taxon>Glomerellales</taxon>
        <taxon>Glomerellaceae</taxon>
        <taxon>Colletotrichum</taxon>
        <taxon>Colletotrichum destructivum species complex</taxon>
    </lineage>
</organism>
<feature type="region of interest" description="Disordered" evidence="7">
    <location>
        <begin position="487"/>
        <end position="533"/>
    </location>
</feature>
<feature type="compositionally biased region" description="Acidic residues" evidence="7">
    <location>
        <begin position="804"/>
        <end position="822"/>
    </location>
</feature>
<dbReference type="InterPro" id="IPR000433">
    <property type="entry name" value="Znf_ZZ"/>
</dbReference>
<evidence type="ECO:0008006" key="12">
    <source>
        <dbReference type="Google" id="ProtNLM"/>
    </source>
</evidence>
<dbReference type="Proteomes" id="UP000310108">
    <property type="component" value="Unassembled WGS sequence"/>
</dbReference>
<dbReference type="CDD" id="cd00051">
    <property type="entry name" value="EFh"/>
    <property type="match status" value="1"/>
</dbReference>
<feature type="compositionally biased region" description="Basic residues" evidence="7">
    <location>
        <begin position="53"/>
        <end position="63"/>
    </location>
</feature>
<dbReference type="AlphaFoldDB" id="A0A4U6XR14"/>
<evidence type="ECO:0000256" key="4">
    <source>
        <dbReference type="ARBA" id="ARBA00022833"/>
    </source>
</evidence>
<dbReference type="PROSITE" id="PS50222">
    <property type="entry name" value="EF_HAND_2"/>
    <property type="match status" value="1"/>
</dbReference>
<accession>A0A4U6XR14</accession>
<keyword evidence="11" id="KW-1185">Reference proteome</keyword>
<dbReference type="InterPro" id="IPR028846">
    <property type="entry name" value="Recoverin"/>
</dbReference>
<dbReference type="CDD" id="cd02340">
    <property type="entry name" value="ZZ_NBR1_like"/>
    <property type="match status" value="1"/>
</dbReference>
<evidence type="ECO:0000256" key="5">
    <source>
        <dbReference type="ARBA" id="ARBA00022837"/>
    </source>
</evidence>
<evidence type="ECO:0000256" key="3">
    <source>
        <dbReference type="ARBA" id="ARBA00022771"/>
    </source>
</evidence>